<evidence type="ECO:0000313" key="3">
    <source>
        <dbReference type="Proteomes" id="UP000662259"/>
    </source>
</evidence>
<organism evidence="2 3">
    <name type="scientific">Rhizobium leguminosarum bv. viciae</name>
    <dbReference type="NCBI Taxonomy" id="387"/>
    <lineage>
        <taxon>Bacteria</taxon>
        <taxon>Pseudomonadati</taxon>
        <taxon>Pseudomonadota</taxon>
        <taxon>Alphaproteobacteria</taxon>
        <taxon>Hyphomicrobiales</taxon>
        <taxon>Rhizobiaceae</taxon>
        <taxon>Rhizobium/Agrobacterium group</taxon>
        <taxon>Rhizobium</taxon>
    </lineage>
</organism>
<comment type="caution">
    <text evidence="2">The sequence shown here is derived from an EMBL/GenBank/DDBJ whole genome shotgun (WGS) entry which is preliminary data.</text>
</comment>
<evidence type="ECO:0000313" key="2">
    <source>
        <dbReference type="EMBL" id="NKM47460.1"/>
    </source>
</evidence>
<dbReference type="AlphaFoldDB" id="A0A8I2KKE6"/>
<evidence type="ECO:0000256" key="1">
    <source>
        <dbReference type="SAM" id="MobiDB-lite"/>
    </source>
</evidence>
<dbReference type="EMBL" id="WIEZ01000012">
    <property type="protein sequence ID" value="NKM47460.1"/>
    <property type="molecule type" value="Genomic_DNA"/>
</dbReference>
<dbReference type="Proteomes" id="UP000662259">
    <property type="component" value="Unassembled WGS sequence"/>
</dbReference>
<name>A0A8I2KKE6_RHILV</name>
<gene>
    <name evidence="2" type="ORF">GFL91_21295</name>
</gene>
<accession>A0A8I2KKE6</accession>
<feature type="region of interest" description="Disordered" evidence="1">
    <location>
        <begin position="30"/>
        <end position="60"/>
    </location>
</feature>
<reference evidence="2" key="1">
    <citation type="submission" date="2019-10" db="EMBL/GenBank/DDBJ databases">
        <title>Rhizobium leguminosarum symbiovar viciae collection.</title>
        <authorList>
            <person name="Boivin S."/>
            <person name="Lepetit M."/>
        </authorList>
    </citation>
    <scope>NUCLEOTIDE SEQUENCE</scope>
    <source>
        <strain evidence="2">L143</strain>
    </source>
</reference>
<sequence length="60" mass="6729">MSQESSASKSLGAEDFSLEVSGQFTARTRGGWIPVTSTGMRDLFSPPRRDRWPSAARRRR</sequence>
<protein>
    <submittedName>
        <fullName evidence="2">Uncharacterized protein</fullName>
    </submittedName>
</protein>
<proteinExistence type="predicted"/>